<accession>A0ABP8SN76</accession>
<evidence type="ECO:0000256" key="1">
    <source>
        <dbReference type="SAM" id="MobiDB-lite"/>
    </source>
</evidence>
<feature type="region of interest" description="Disordered" evidence="1">
    <location>
        <begin position="68"/>
        <end position="96"/>
    </location>
</feature>
<gene>
    <name evidence="2" type="ORF">GCM10023176_32530</name>
</gene>
<keyword evidence="3" id="KW-1185">Reference proteome</keyword>
<feature type="compositionally biased region" description="Low complexity" evidence="1">
    <location>
        <begin position="68"/>
        <end position="83"/>
    </location>
</feature>
<sequence length="96" mass="10422">MPDTTHTRSSHDAVLPDDVTDPLLWRVAYDVAAAHQPDAEGRCPSLLCARQSAPCEPLVNARRAMRLARGGAPAGRRSGSREAPAPRSRNRRRKAA</sequence>
<dbReference type="Proteomes" id="UP001500307">
    <property type="component" value="Unassembled WGS sequence"/>
</dbReference>
<dbReference type="EMBL" id="BAABGU010000017">
    <property type="protein sequence ID" value="GAA4571568.1"/>
    <property type="molecule type" value="Genomic_DNA"/>
</dbReference>
<evidence type="ECO:0000313" key="3">
    <source>
        <dbReference type="Proteomes" id="UP001500307"/>
    </source>
</evidence>
<name>A0ABP8SN76_9ACTN</name>
<reference evidence="3" key="1">
    <citation type="journal article" date="2019" name="Int. J. Syst. Evol. Microbiol.">
        <title>The Global Catalogue of Microorganisms (GCM) 10K type strain sequencing project: providing services to taxonomists for standard genome sequencing and annotation.</title>
        <authorList>
            <consortium name="The Broad Institute Genomics Platform"/>
            <consortium name="The Broad Institute Genome Sequencing Center for Infectious Disease"/>
            <person name="Wu L."/>
            <person name="Ma J."/>
        </authorList>
    </citation>
    <scope>NUCLEOTIDE SEQUENCE [LARGE SCALE GENOMIC DNA]</scope>
    <source>
        <strain evidence="3">JCM 3175</strain>
    </source>
</reference>
<comment type="caution">
    <text evidence="2">The sequence shown here is derived from an EMBL/GenBank/DDBJ whole genome shotgun (WGS) entry which is preliminary data.</text>
</comment>
<dbReference type="RefSeq" id="WP_346120393.1">
    <property type="nucleotide sequence ID" value="NZ_BAABGU010000017.1"/>
</dbReference>
<protein>
    <submittedName>
        <fullName evidence="2">Uncharacterized protein</fullName>
    </submittedName>
</protein>
<evidence type="ECO:0000313" key="2">
    <source>
        <dbReference type="EMBL" id="GAA4571568.1"/>
    </source>
</evidence>
<organism evidence="2 3">
    <name type="scientific">Micromonospora coerulea</name>
    <dbReference type="NCBI Taxonomy" id="47856"/>
    <lineage>
        <taxon>Bacteria</taxon>
        <taxon>Bacillati</taxon>
        <taxon>Actinomycetota</taxon>
        <taxon>Actinomycetes</taxon>
        <taxon>Micromonosporales</taxon>
        <taxon>Micromonosporaceae</taxon>
        <taxon>Micromonospora</taxon>
    </lineage>
</organism>
<proteinExistence type="predicted"/>